<dbReference type="EMBL" id="PCWN01000009">
    <property type="protein sequence ID" value="PIR03706.1"/>
    <property type="molecule type" value="Genomic_DNA"/>
</dbReference>
<feature type="transmembrane region" description="Helical" evidence="1">
    <location>
        <begin position="28"/>
        <end position="53"/>
    </location>
</feature>
<accession>A0A2H0N6H7</accession>
<evidence type="ECO:0008006" key="4">
    <source>
        <dbReference type="Google" id="ProtNLM"/>
    </source>
</evidence>
<proteinExistence type="predicted"/>
<evidence type="ECO:0000313" key="2">
    <source>
        <dbReference type="EMBL" id="PIR03706.1"/>
    </source>
</evidence>
<protein>
    <recommendedName>
        <fullName evidence="4">Type II secretion system protein J</fullName>
    </recommendedName>
</protein>
<reference evidence="2 3" key="1">
    <citation type="submission" date="2017-09" db="EMBL/GenBank/DDBJ databases">
        <title>Depth-based differentiation of microbial function through sediment-hosted aquifers and enrichment of novel symbionts in the deep terrestrial subsurface.</title>
        <authorList>
            <person name="Probst A.J."/>
            <person name="Ladd B."/>
            <person name="Jarett J.K."/>
            <person name="Geller-Mcgrath D.E."/>
            <person name="Sieber C.M."/>
            <person name="Emerson J.B."/>
            <person name="Anantharaman K."/>
            <person name="Thomas B.C."/>
            <person name="Malmstrom R."/>
            <person name="Stieglmeier M."/>
            <person name="Klingl A."/>
            <person name="Woyke T."/>
            <person name="Ryan C.M."/>
            <person name="Banfield J.F."/>
        </authorList>
    </citation>
    <scope>NUCLEOTIDE SEQUENCE [LARGE SCALE GENOMIC DNA]</scope>
    <source>
        <strain evidence="2">CG11_big_fil_rev_8_21_14_0_20_39_34</strain>
    </source>
</reference>
<dbReference type="Proteomes" id="UP000229600">
    <property type="component" value="Unassembled WGS sequence"/>
</dbReference>
<sequence>MVIYIFLLIYFQTSSPMRKQFSQKGFTLLELVVAIGIFLLLGVGFASILVVSLRTNDIVWNQLESQNDARHVLQEVVDDVRRAESSSIGSYAIVTSTAYEFAFYANVDSDSLREEVRFWLDGDILKKGVTKPAGNPLVYNAANEEVRELAHSVVNITEGVNLFEYFDETYEGVGSGLVDPIDMTAIRSVRVSLEIEKDPDKSPEPFHAETFVQIRNLKTN</sequence>
<keyword evidence="1" id="KW-0812">Transmembrane</keyword>
<dbReference type="AlphaFoldDB" id="A0A2H0N6H7"/>
<dbReference type="NCBIfam" id="TIGR02532">
    <property type="entry name" value="IV_pilin_GFxxxE"/>
    <property type="match status" value="1"/>
</dbReference>
<evidence type="ECO:0000256" key="1">
    <source>
        <dbReference type="SAM" id="Phobius"/>
    </source>
</evidence>
<evidence type="ECO:0000313" key="3">
    <source>
        <dbReference type="Proteomes" id="UP000229600"/>
    </source>
</evidence>
<keyword evidence="1" id="KW-1133">Transmembrane helix</keyword>
<keyword evidence="1" id="KW-0472">Membrane</keyword>
<comment type="caution">
    <text evidence="2">The sequence shown here is derived from an EMBL/GenBank/DDBJ whole genome shotgun (WGS) entry which is preliminary data.</text>
</comment>
<dbReference type="InterPro" id="IPR012902">
    <property type="entry name" value="N_methyl_site"/>
</dbReference>
<gene>
    <name evidence="2" type="ORF">COV59_04515</name>
</gene>
<name>A0A2H0N6H7_9BACT</name>
<dbReference type="Pfam" id="PF07963">
    <property type="entry name" value="N_methyl"/>
    <property type="match status" value="1"/>
</dbReference>
<organism evidence="2 3">
    <name type="scientific">Candidatus Magasanikbacteria bacterium CG11_big_fil_rev_8_21_14_0_20_39_34</name>
    <dbReference type="NCBI Taxonomy" id="1974653"/>
    <lineage>
        <taxon>Bacteria</taxon>
        <taxon>Candidatus Magasanikiibacteriota</taxon>
    </lineage>
</organism>